<dbReference type="Proteomes" id="UP000187209">
    <property type="component" value="Unassembled WGS sequence"/>
</dbReference>
<keyword evidence="7" id="KW-1185">Reference proteome</keyword>
<feature type="transmembrane region" description="Helical" evidence="5">
    <location>
        <begin position="145"/>
        <end position="165"/>
    </location>
</feature>
<dbReference type="GO" id="GO:0016020">
    <property type="term" value="C:membrane"/>
    <property type="evidence" value="ECO:0007669"/>
    <property type="project" value="UniProtKB-SubCell"/>
</dbReference>
<feature type="transmembrane region" description="Helical" evidence="5">
    <location>
        <begin position="72"/>
        <end position="93"/>
    </location>
</feature>
<evidence type="ECO:0008006" key="8">
    <source>
        <dbReference type="Google" id="ProtNLM"/>
    </source>
</evidence>
<evidence type="ECO:0000313" key="6">
    <source>
        <dbReference type="EMBL" id="OMJ84591.1"/>
    </source>
</evidence>
<dbReference type="PANTHER" id="PTHR31419:SF1">
    <property type="entry name" value="PROTEIN PIN-LIKES 6"/>
    <property type="match status" value="1"/>
</dbReference>
<evidence type="ECO:0000256" key="1">
    <source>
        <dbReference type="ARBA" id="ARBA00004141"/>
    </source>
</evidence>
<dbReference type="InterPro" id="IPR004776">
    <property type="entry name" value="Mem_transp_PIN-like"/>
</dbReference>
<evidence type="ECO:0000256" key="5">
    <source>
        <dbReference type="SAM" id="Phobius"/>
    </source>
</evidence>
<feature type="transmembrane region" description="Helical" evidence="5">
    <location>
        <begin position="343"/>
        <end position="365"/>
    </location>
</feature>
<reference evidence="6 7" key="1">
    <citation type="submission" date="2016-11" db="EMBL/GenBank/DDBJ databases">
        <title>The macronuclear genome of Stentor coeruleus: a giant cell with tiny introns.</title>
        <authorList>
            <person name="Slabodnick M."/>
            <person name="Ruby J.G."/>
            <person name="Reiff S.B."/>
            <person name="Swart E.C."/>
            <person name="Gosai S."/>
            <person name="Prabakaran S."/>
            <person name="Witkowska E."/>
            <person name="Larue G.E."/>
            <person name="Fisher S."/>
            <person name="Freeman R.M."/>
            <person name="Gunawardena J."/>
            <person name="Chu W."/>
            <person name="Stover N.A."/>
            <person name="Gregory B.D."/>
            <person name="Nowacki M."/>
            <person name="Derisi J."/>
            <person name="Roy S.W."/>
            <person name="Marshall W.F."/>
            <person name="Sood P."/>
        </authorList>
    </citation>
    <scope>NUCLEOTIDE SEQUENCE [LARGE SCALE GENOMIC DNA]</scope>
    <source>
        <strain evidence="6">WM001</strain>
    </source>
</reference>
<feature type="transmembrane region" description="Helical" evidence="5">
    <location>
        <begin position="273"/>
        <end position="299"/>
    </location>
</feature>
<proteinExistence type="predicted"/>
<comment type="subcellular location">
    <subcellularLocation>
        <location evidence="1">Membrane</location>
        <topology evidence="1">Multi-pass membrane protein</topology>
    </subcellularLocation>
</comment>
<name>A0A1R2C6I3_9CILI</name>
<accession>A0A1R2C6I3</accession>
<feature type="transmembrane region" description="Helical" evidence="5">
    <location>
        <begin position="210"/>
        <end position="228"/>
    </location>
</feature>
<keyword evidence="2 5" id="KW-0812">Transmembrane</keyword>
<gene>
    <name evidence="6" type="ORF">SteCoe_14265</name>
</gene>
<sequence length="366" mass="40631">MSAYKVAALVSINGSVIVLFTVCAGALMTRVNIIDRYGSDSLGGMIFNLFLPMLLFTEIIESLNISKFSEFGMLFLFCLIHISIGCLIGFIFGKITRASSKNLKLIMISISFQETTAIPLIFASVLGDSSIANGISHFTEDALSYVLIFTVFTTFFKWTLAYWIIKSTQETQGNQEKLVEDHEMELEKQEKKKPEGFLWTIKKIMNPPTCATLLAIPLALIPYSRQYIFYGSGAILSGNIFKAFSTMGSTVSPLICILLGNKVSYGYPPTANLSNLHIIIIILGKQVIMPAIGLCLTIFFYKEGVIDKVMALMVSIMYAAPTSKQILMMCGTDKQLSDNVSKIFLIMYVFAVVPIMVWTMIFIIVI</sequence>
<feature type="transmembrane region" description="Helical" evidence="5">
    <location>
        <begin position="41"/>
        <end position="60"/>
    </location>
</feature>
<dbReference type="Pfam" id="PF03547">
    <property type="entry name" value="Mem_trans"/>
    <property type="match status" value="1"/>
</dbReference>
<keyword evidence="4 5" id="KW-0472">Membrane</keyword>
<dbReference type="EMBL" id="MPUH01000264">
    <property type="protein sequence ID" value="OMJ84591.1"/>
    <property type="molecule type" value="Genomic_DNA"/>
</dbReference>
<feature type="transmembrane region" description="Helical" evidence="5">
    <location>
        <begin position="105"/>
        <end position="125"/>
    </location>
</feature>
<evidence type="ECO:0000256" key="4">
    <source>
        <dbReference type="ARBA" id="ARBA00023136"/>
    </source>
</evidence>
<comment type="caution">
    <text evidence="6">The sequence shown here is derived from an EMBL/GenBank/DDBJ whole genome shotgun (WGS) entry which is preliminary data.</text>
</comment>
<organism evidence="6 7">
    <name type="scientific">Stentor coeruleus</name>
    <dbReference type="NCBI Taxonomy" id="5963"/>
    <lineage>
        <taxon>Eukaryota</taxon>
        <taxon>Sar</taxon>
        <taxon>Alveolata</taxon>
        <taxon>Ciliophora</taxon>
        <taxon>Postciliodesmatophora</taxon>
        <taxon>Heterotrichea</taxon>
        <taxon>Heterotrichida</taxon>
        <taxon>Stentoridae</taxon>
        <taxon>Stentor</taxon>
    </lineage>
</organism>
<feature type="transmembrane region" description="Helical" evidence="5">
    <location>
        <begin position="240"/>
        <end position="261"/>
    </location>
</feature>
<dbReference type="InterPro" id="IPR039305">
    <property type="entry name" value="PILS2/6"/>
</dbReference>
<dbReference type="OrthoDB" id="307681at2759"/>
<protein>
    <recommendedName>
        <fullName evidence="8">Auxin efflux carrier</fullName>
    </recommendedName>
</protein>
<dbReference type="AlphaFoldDB" id="A0A1R2C6I3"/>
<evidence type="ECO:0000256" key="3">
    <source>
        <dbReference type="ARBA" id="ARBA00022989"/>
    </source>
</evidence>
<keyword evidence="3 5" id="KW-1133">Transmembrane helix</keyword>
<dbReference type="PANTHER" id="PTHR31419">
    <property type="entry name" value="PROTEIN PIN-LIKES 2"/>
    <property type="match status" value="1"/>
</dbReference>
<evidence type="ECO:0000313" key="7">
    <source>
        <dbReference type="Proteomes" id="UP000187209"/>
    </source>
</evidence>
<feature type="transmembrane region" description="Helical" evidence="5">
    <location>
        <begin position="6"/>
        <end position="29"/>
    </location>
</feature>
<evidence type="ECO:0000256" key="2">
    <source>
        <dbReference type="ARBA" id="ARBA00022692"/>
    </source>
</evidence>
<dbReference type="GO" id="GO:0055085">
    <property type="term" value="P:transmembrane transport"/>
    <property type="evidence" value="ECO:0007669"/>
    <property type="project" value="InterPro"/>
</dbReference>